<protein>
    <submittedName>
        <fullName evidence="2">Uracil phosphoribosyltransferase</fullName>
    </submittedName>
</protein>
<dbReference type="EMBL" id="MH281629">
    <property type="protein sequence ID" value="AYR06171.1"/>
    <property type="molecule type" value="Genomic_DNA"/>
</dbReference>
<sequence>MKLNIYTVTHPIIQQLVSILKNKNTHPIIYDRTSQHLSIFLIYETIRNWFKNQELYIKELNITKKLSLANPQESCIVITNIPQNLNLIQELQEFIPNCQINFVNLCKINEKWEVNSKFNFIPLDINNNKKIIILDKNIQTEAIITLINYLTIKKVEINQIRISSITCSTHTLKVLGNKYPKLNIYTTEIIENYTESLVI</sequence>
<dbReference type="Gene3D" id="3.40.50.2020">
    <property type="match status" value="1"/>
</dbReference>
<dbReference type="InterPro" id="IPR029057">
    <property type="entry name" value="PRTase-like"/>
</dbReference>
<name>A0A3G3MH87_9FLOR</name>
<gene>
    <name evidence="2" type="primary">upp</name>
</gene>
<dbReference type="SUPFAM" id="SSF53271">
    <property type="entry name" value="PRTase-like"/>
    <property type="match status" value="1"/>
</dbReference>
<feature type="domain" description="Phosphoribosyltransferase" evidence="1">
    <location>
        <begin position="9"/>
        <end position="194"/>
    </location>
</feature>
<keyword evidence="2" id="KW-0328">Glycosyltransferase</keyword>
<dbReference type="AlphaFoldDB" id="A0A3G3MH87"/>
<evidence type="ECO:0000313" key="2">
    <source>
        <dbReference type="EMBL" id="AYR06171.1"/>
    </source>
</evidence>
<dbReference type="InterPro" id="IPR000836">
    <property type="entry name" value="PRTase_dom"/>
</dbReference>
<organism evidence="2">
    <name type="scientific">Renouxia sp</name>
    <dbReference type="NCBI Taxonomy" id="2485823"/>
    <lineage>
        <taxon>Eukaryota</taxon>
        <taxon>Rhodophyta</taxon>
        <taxon>Florideophyceae</taxon>
        <taxon>Corallinophycidae</taxon>
        <taxon>Rhodogorgonales</taxon>
        <taxon>Rhodogorgonaceae</taxon>
        <taxon>Renouxia</taxon>
    </lineage>
</organism>
<evidence type="ECO:0000259" key="1">
    <source>
        <dbReference type="Pfam" id="PF14681"/>
    </source>
</evidence>
<reference evidence="2" key="1">
    <citation type="journal article" date="2018" name="Genome Biol. Evol.">
        <title>Mitochondrial and Plastid Genomes from Coralline Red Algae Provide Insights into the Incongruent Evolutionary Histories of Organelles.</title>
        <authorList>
            <person name="Lee J."/>
            <person name="Song H.J."/>
            <person name="In Park S."/>
            <person name="Lee Y.M."/>
            <person name="Jeong S.Y."/>
            <person name="Oh Cho T."/>
            <person name="Kim J.H."/>
            <person name="Choi H.G."/>
            <person name="Choi C.G."/>
            <person name="Nelson W.A."/>
            <person name="Fredericq S."/>
            <person name="Bhattacharya D."/>
            <person name="Su Yoon H."/>
        </authorList>
    </citation>
    <scope>NUCLEOTIDE SEQUENCE</scope>
</reference>
<keyword evidence="2" id="KW-0808">Transferase</keyword>
<geneLocation type="plastid" evidence="2"/>
<dbReference type="Pfam" id="PF14681">
    <property type="entry name" value="UPRTase"/>
    <property type="match status" value="1"/>
</dbReference>
<dbReference type="GO" id="GO:0016757">
    <property type="term" value="F:glycosyltransferase activity"/>
    <property type="evidence" value="ECO:0007669"/>
    <property type="project" value="UniProtKB-KW"/>
</dbReference>
<keyword evidence="2" id="KW-0934">Plastid</keyword>
<accession>A0A3G3MH87</accession>
<proteinExistence type="predicted"/>